<dbReference type="EMBL" id="BGZK01000757">
    <property type="protein sequence ID" value="GBP59271.1"/>
    <property type="molecule type" value="Genomic_DNA"/>
</dbReference>
<evidence type="ECO:0000313" key="1">
    <source>
        <dbReference type="EMBL" id="GBP59271.1"/>
    </source>
</evidence>
<comment type="caution">
    <text evidence="1">The sequence shown here is derived from an EMBL/GenBank/DDBJ whole genome shotgun (WGS) entry which is preliminary data.</text>
</comment>
<keyword evidence="2" id="KW-1185">Reference proteome</keyword>
<protein>
    <submittedName>
        <fullName evidence="1">Uncharacterized protein</fullName>
    </submittedName>
</protein>
<name>A0A4C1X672_EUMVA</name>
<evidence type="ECO:0000313" key="2">
    <source>
        <dbReference type="Proteomes" id="UP000299102"/>
    </source>
</evidence>
<dbReference type="Proteomes" id="UP000299102">
    <property type="component" value="Unassembled WGS sequence"/>
</dbReference>
<sequence length="107" mass="12224">MMFTKLVRKCLINEYFSLRMTSLLQNKAPVQKFPRHNLSELSSRRHSSGVPSPDECLAELLSIDDVKHPIKLKHTAGMQSSDETEPLPGLSLLQVDQKKRNSYFLAR</sequence>
<reference evidence="1 2" key="1">
    <citation type="journal article" date="2019" name="Commun. Biol.">
        <title>The bagworm genome reveals a unique fibroin gene that provides high tensile strength.</title>
        <authorList>
            <person name="Kono N."/>
            <person name="Nakamura H."/>
            <person name="Ohtoshi R."/>
            <person name="Tomita M."/>
            <person name="Numata K."/>
            <person name="Arakawa K."/>
        </authorList>
    </citation>
    <scope>NUCLEOTIDE SEQUENCE [LARGE SCALE GENOMIC DNA]</scope>
</reference>
<accession>A0A4C1X672</accession>
<proteinExistence type="predicted"/>
<organism evidence="1 2">
    <name type="scientific">Eumeta variegata</name>
    <name type="common">Bagworm moth</name>
    <name type="synonym">Eumeta japonica</name>
    <dbReference type="NCBI Taxonomy" id="151549"/>
    <lineage>
        <taxon>Eukaryota</taxon>
        <taxon>Metazoa</taxon>
        <taxon>Ecdysozoa</taxon>
        <taxon>Arthropoda</taxon>
        <taxon>Hexapoda</taxon>
        <taxon>Insecta</taxon>
        <taxon>Pterygota</taxon>
        <taxon>Neoptera</taxon>
        <taxon>Endopterygota</taxon>
        <taxon>Lepidoptera</taxon>
        <taxon>Glossata</taxon>
        <taxon>Ditrysia</taxon>
        <taxon>Tineoidea</taxon>
        <taxon>Psychidae</taxon>
        <taxon>Oiketicinae</taxon>
        <taxon>Eumeta</taxon>
    </lineage>
</organism>
<gene>
    <name evidence="1" type="ORF">EVAR_103227_1</name>
</gene>
<dbReference type="AlphaFoldDB" id="A0A4C1X672"/>